<organism evidence="4 7">
    <name type="scientific">Adineta steineri</name>
    <dbReference type="NCBI Taxonomy" id="433720"/>
    <lineage>
        <taxon>Eukaryota</taxon>
        <taxon>Metazoa</taxon>
        <taxon>Spiralia</taxon>
        <taxon>Gnathifera</taxon>
        <taxon>Rotifera</taxon>
        <taxon>Eurotatoria</taxon>
        <taxon>Bdelloidea</taxon>
        <taxon>Adinetida</taxon>
        <taxon>Adinetidae</taxon>
        <taxon>Adineta</taxon>
    </lineage>
</organism>
<dbReference type="EMBL" id="CAJNOM010000187">
    <property type="protein sequence ID" value="CAF1199023.1"/>
    <property type="molecule type" value="Genomic_DNA"/>
</dbReference>
<evidence type="ECO:0000256" key="2">
    <source>
        <dbReference type="ARBA" id="ARBA00022729"/>
    </source>
</evidence>
<dbReference type="Proteomes" id="UP000663832">
    <property type="component" value="Unassembled WGS sequence"/>
</dbReference>
<dbReference type="EMBL" id="CAJNOI010000025">
    <property type="protein sequence ID" value="CAF0855625.1"/>
    <property type="molecule type" value="Genomic_DNA"/>
</dbReference>
<dbReference type="Proteomes" id="UP000663877">
    <property type="component" value="Unassembled WGS sequence"/>
</dbReference>
<keyword evidence="2 3" id="KW-0732">Signal</keyword>
<dbReference type="InterPro" id="IPR021884">
    <property type="entry name" value="Ice-bd_prot"/>
</dbReference>
<evidence type="ECO:0000256" key="3">
    <source>
        <dbReference type="SAM" id="SignalP"/>
    </source>
</evidence>
<comment type="caution">
    <text evidence="4">The sequence shown here is derived from an EMBL/GenBank/DDBJ whole genome shotgun (WGS) entry which is preliminary data.</text>
</comment>
<protein>
    <submittedName>
        <fullName evidence="4">Uncharacterized protein</fullName>
    </submittedName>
</protein>
<comment type="similarity">
    <text evidence="1">Belongs to the ice-binding protein family.</text>
</comment>
<sequence length="229" mass="23353">MALSVTFHVLLCLAVATTNAKNCPNLGTASQFTVIAASSVSSTGSTVINGNVAMSPSIALTGFYPFGSISGFTTLSTDIALQAQKDVTSAYNYLKHAKPTAQMTGVDLTGKTLAPGVYKFNSAAGIDTPAGVLTLSGTGTYIFQVGSALKTSTGSKIQLINGAKAGCVFWQVGSSATLGLSSHFVGNILAYASVKFSNGIIYDGSIYAQTAAVSFIADIVTPQESCNAC</sequence>
<dbReference type="AlphaFoldDB" id="A0A813WT96"/>
<feature type="chain" id="PRO_5036409573" evidence="3">
    <location>
        <begin position="21"/>
        <end position="229"/>
    </location>
</feature>
<dbReference type="OrthoDB" id="9999148at2759"/>
<name>A0A813WT96_9BILA</name>
<evidence type="ECO:0000313" key="7">
    <source>
        <dbReference type="Proteomes" id="UP000663877"/>
    </source>
</evidence>
<evidence type="ECO:0000313" key="4">
    <source>
        <dbReference type="EMBL" id="CAF0855625.1"/>
    </source>
</evidence>
<feature type="signal peptide" evidence="3">
    <location>
        <begin position="1"/>
        <end position="20"/>
    </location>
</feature>
<accession>A0A813WT96</accession>
<reference evidence="4" key="1">
    <citation type="submission" date="2021-02" db="EMBL/GenBank/DDBJ databases">
        <authorList>
            <person name="Nowell W R."/>
        </authorList>
    </citation>
    <scope>NUCLEOTIDE SEQUENCE</scope>
</reference>
<gene>
    <name evidence="4" type="ORF">BJG266_LOCUS8091</name>
    <name evidence="5" type="ORF">QVE165_LOCUS25699</name>
</gene>
<dbReference type="Pfam" id="PF11999">
    <property type="entry name" value="Ice_binding"/>
    <property type="match status" value="1"/>
</dbReference>
<evidence type="ECO:0000313" key="5">
    <source>
        <dbReference type="EMBL" id="CAF1199023.1"/>
    </source>
</evidence>
<proteinExistence type="inferred from homology"/>
<evidence type="ECO:0000313" key="6">
    <source>
        <dbReference type="Proteomes" id="UP000663832"/>
    </source>
</evidence>
<evidence type="ECO:0000256" key="1">
    <source>
        <dbReference type="ARBA" id="ARBA00005445"/>
    </source>
</evidence>
<keyword evidence="6" id="KW-1185">Reference proteome</keyword>